<dbReference type="Proteomes" id="UP000178606">
    <property type="component" value="Unassembled WGS sequence"/>
</dbReference>
<gene>
    <name evidence="1" type="ORF">A3F84_12620</name>
</gene>
<evidence type="ECO:0000313" key="1">
    <source>
        <dbReference type="EMBL" id="OGG56058.1"/>
    </source>
</evidence>
<comment type="caution">
    <text evidence="1">The sequence shown here is derived from an EMBL/GenBank/DDBJ whole genome shotgun (WGS) entry which is preliminary data.</text>
</comment>
<dbReference type="Gene3D" id="3.30.460.40">
    <property type="match status" value="1"/>
</dbReference>
<protein>
    <submittedName>
        <fullName evidence="1">Uncharacterized protein</fullName>
    </submittedName>
</protein>
<dbReference type="AlphaFoldDB" id="A0A1F6D3P5"/>
<accession>A0A1F6D3P5</accession>
<name>A0A1F6D3P5_HANXR</name>
<organism evidence="1 2">
    <name type="scientific">Handelsmanbacteria sp. (strain RIFCSPLOWO2_12_FULL_64_10)</name>
    <dbReference type="NCBI Taxonomy" id="1817868"/>
    <lineage>
        <taxon>Bacteria</taxon>
        <taxon>Candidatus Handelsmaniibacteriota</taxon>
    </lineage>
</organism>
<dbReference type="SUPFAM" id="SSF81301">
    <property type="entry name" value="Nucleotidyltransferase"/>
    <property type="match status" value="1"/>
</dbReference>
<evidence type="ECO:0000313" key="2">
    <source>
        <dbReference type="Proteomes" id="UP000178606"/>
    </source>
</evidence>
<dbReference type="InterPro" id="IPR043519">
    <property type="entry name" value="NT_sf"/>
</dbReference>
<proteinExistence type="predicted"/>
<dbReference type="EMBL" id="MFKF01000050">
    <property type="protein sequence ID" value="OGG56058.1"/>
    <property type="molecule type" value="Genomic_DNA"/>
</dbReference>
<reference evidence="1 2" key="1">
    <citation type="journal article" date="2016" name="Nat. Commun.">
        <title>Thousands of microbial genomes shed light on interconnected biogeochemical processes in an aquifer system.</title>
        <authorList>
            <person name="Anantharaman K."/>
            <person name="Brown C.T."/>
            <person name="Hug L.A."/>
            <person name="Sharon I."/>
            <person name="Castelle C.J."/>
            <person name="Probst A.J."/>
            <person name="Thomas B.C."/>
            <person name="Singh A."/>
            <person name="Wilkins M.J."/>
            <person name="Karaoz U."/>
            <person name="Brodie E.L."/>
            <person name="Williams K.H."/>
            <person name="Hubbard S.S."/>
            <person name="Banfield J.F."/>
        </authorList>
    </citation>
    <scope>NUCLEOTIDE SEQUENCE [LARGE SCALE GENOMIC DNA]</scope>
    <source>
        <strain evidence="2">RIFCSPLOWO2_12_FULL_64_10</strain>
    </source>
</reference>
<sequence length="206" mass="22382">MRLRTIPDRQAEVMRSVTATGQKAPEWTLRDEALLILDNRGAVLDIAREVSRLMRAAGIPGAVIGGVAVVLHGHVRTTKDVDIFVPPPLGPLADLLTANGFAFDRARRAFVRQGPPVHLVLPEQIGPPPKEMVEMEGVTTVSLADLIGMKLRSGSADPLRAQDLADVIGLIRHHRLTGGFARHLDKALRPAFRKLARLIQREGSGT</sequence>